<evidence type="ECO:0000256" key="1">
    <source>
        <dbReference type="SAM" id="MobiDB-lite"/>
    </source>
</evidence>
<proteinExistence type="predicted"/>
<name>A0A0S3S506_PHAAN</name>
<dbReference type="EMBL" id="AP015038">
    <property type="protein sequence ID" value="BAT87893.1"/>
    <property type="molecule type" value="Genomic_DNA"/>
</dbReference>
<dbReference type="AlphaFoldDB" id="A0A0S3S506"/>
<dbReference type="Proteomes" id="UP000291084">
    <property type="component" value="Chromosome 5"/>
</dbReference>
<feature type="region of interest" description="Disordered" evidence="1">
    <location>
        <begin position="1"/>
        <end position="21"/>
    </location>
</feature>
<protein>
    <submittedName>
        <fullName evidence="2">Uncharacterized protein</fullName>
    </submittedName>
</protein>
<evidence type="ECO:0000313" key="2">
    <source>
        <dbReference type="EMBL" id="BAT87893.1"/>
    </source>
</evidence>
<organism evidence="2 3">
    <name type="scientific">Vigna angularis var. angularis</name>
    <dbReference type="NCBI Taxonomy" id="157739"/>
    <lineage>
        <taxon>Eukaryota</taxon>
        <taxon>Viridiplantae</taxon>
        <taxon>Streptophyta</taxon>
        <taxon>Embryophyta</taxon>
        <taxon>Tracheophyta</taxon>
        <taxon>Spermatophyta</taxon>
        <taxon>Magnoliopsida</taxon>
        <taxon>eudicotyledons</taxon>
        <taxon>Gunneridae</taxon>
        <taxon>Pentapetalae</taxon>
        <taxon>rosids</taxon>
        <taxon>fabids</taxon>
        <taxon>Fabales</taxon>
        <taxon>Fabaceae</taxon>
        <taxon>Papilionoideae</taxon>
        <taxon>50 kb inversion clade</taxon>
        <taxon>NPAAA clade</taxon>
        <taxon>indigoferoid/millettioid clade</taxon>
        <taxon>Phaseoleae</taxon>
        <taxon>Vigna</taxon>
    </lineage>
</organism>
<gene>
    <name evidence="2" type="primary">Vigan.05G131200</name>
    <name evidence="2" type="ORF">VIGAN_05131200</name>
</gene>
<reference evidence="2 3" key="1">
    <citation type="journal article" date="2015" name="Sci. Rep.">
        <title>The power of single molecule real-time sequencing technology in the de novo assembly of a eukaryotic genome.</title>
        <authorList>
            <person name="Sakai H."/>
            <person name="Naito K."/>
            <person name="Ogiso-Tanaka E."/>
            <person name="Takahashi Y."/>
            <person name="Iseki K."/>
            <person name="Muto C."/>
            <person name="Satou K."/>
            <person name="Teruya K."/>
            <person name="Shiroma A."/>
            <person name="Shimoji M."/>
            <person name="Hirano T."/>
            <person name="Itoh T."/>
            <person name="Kaga A."/>
            <person name="Tomooka N."/>
        </authorList>
    </citation>
    <scope>NUCLEOTIDE SEQUENCE [LARGE SCALE GENOMIC DNA]</scope>
    <source>
        <strain evidence="3">cv. Shumari</strain>
    </source>
</reference>
<evidence type="ECO:0000313" key="3">
    <source>
        <dbReference type="Proteomes" id="UP000291084"/>
    </source>
</evidence>
<sequence length="89" mass="9207">MDPTDGPAFPAEAETTTPFSKAEKAAIATGSSYKGTMSKPIEMEITSTPSAIAWSKPASMSEANTPWAHATLYIAILARGAIPLAVPLA</sequence>
<keyword evidence="3" id="KW-1185">Reference proteome</keyword>
<accession>A0A0S3S506</accession>